<organism evidence="2">
    <name type="scientific">uncultured Caudovirales phage</name>
    <dbReference type="NCBI Taxonomy" id="2100421"/>
    <lineage>
        <taxon>Viruses</taxon>
        <taxon>Duplodnaviria</taxon>
        <taxon>Heunggongvirae</taxon>
        <taxon>Uroviricota</taxon>
        <taxon>Caudoviricetes</taxon>
        <taxon>Peduoviridae</taxon>
        <taxon>Maltschvirus</taxon>
        <taxon>Maltschvirus maltsch</taxon>
    </lineage>
</organism>
<dbReference type="EMBL" id="LR797488">
    <property type="protein sequence ID" value="CAB4219947.1"/>
    <property type="molecule type" value="Genomic_DNA"/>
</dbReference>
<sequence length="90" mass="9530">MGGFVSNLLGGGEQPKAVENSGAAEQLAEQRAENAKLAAQTEEEKRLEAERLAGRRSARLRGGSRILLSEARLTPETGLQTTLGSGQQQP</sequence>
<dbReference type="EMBL" id="LR796971">
    <property type="protein sequence ID" value="CAB4179075.1"/>
    <property type="molecule type" value="Genomic_DNA"/>
</dbReference>
<proteinExistence type="predicted"/>
<dbReference type="EMBL" id="LR796780">
    <property type="protein sequence ID" value="CAB4165904.1"/>
    <property type="molecule type" value="Genomic_DNA"/>
</dbReference>
<evidence type="ECO:0000313" key="2">
    <source>
        <dbReference type="EMBL" id="CAB4165904.1"/>
    </source>
</evidence>
<protein>
    <submittedName>
        <fullName evidence="2">Uncharacterized protein</fullName>
    </submittedName>
</protein>
<accession>A0A6J5PE79</accession>
<feature type="compositionally biased region" description="Gly residues" evidence="1">
    <location>
        <begin position="1"/>
        <end position="13"/>
    </location>
</feature>
<feature type="compositionally biased region" description="Low complexity" evidence="1">
    <location>
        <begin position="77"/>
        <end position="90"/>
    </location>
</feature>
<evidence type="ECO:0000313" key="5">
    <source>
        <dbReference type="EMBL" id="CAB4219947.1"/>
    </source>
</evidence>
<gene>
    <name evidence="4" type="ORF">UFOVP1025_31</name>
    <name evidence="5" type="ORF">UFOVP1628_34</name>
    <name evidence="2" type="ORF">UFOVP852_3</name>
    <name evidence="3" type="ORF">UFOVP948_26</name>
</gene>
<evidence type="ECO:0000256" key="1">
    <source>
        <dbReference type="SAM" id="MobiDB-lite"/>
    </source>
</evidence>
<evidence type="ECO:0000313" key="4">
    <source>
        <dbReference type="EMBL" id="CAB4179075.1"/>
    </source>
</evidence>
<evidence type="ECO:0000313" key="3">
    <source>
        <dbReference type="EMBL" id="CAB4173081.1"/>
    </source>
</evidence>
<feature type="region of interest" description="Disordered" evidence="1">
    <location>
        <begin position="1"/>
        <end position="43"/>
    </location>
</feature>
<name>A0A6J5PE79_9CAUD</name>
<feature type="region of interest" description="Disordered" evidence="1">
    <location>
        <begin position="69"/>
        <end position="90"/>
    </location>
</feature>
<dbReference type="EMBL" id="LR796896">
    <property type="protein sequence ID" value="CAB4173081.1"/>
    <property type="molecule type" value="Genomic_DNA"/>
</dbReference>
<reference evidence="2" key="1">
    <citation type="submission" date="2020-04" db="EMBL/GenBank/DDBJ databases">
        <authorList>
            <person name="Chiriac C."/>
            <person name="Salcher M."/>
            <person name="Ghai R."/>
            <person name="Kavagutti S V."/>
        </authorList>
    </citation>
    <scope>NUCLEOTIDE SEQUENCE</scope>
</reference>